<feature type="coiled-coil region" evidence="1">
    <location>
        <begin position="26"/>
        <end position="116"/>
    </location>
</feature>
<name>B5RN67_BORDL</name>
<dbReference type="OrthoDB" id="9996567at2"/>
<dbReference type="Pfam" id="PF05714">
    <property type="entry name" value="PFam54_60"/>
    <property type="match status" value="1"/>
</dbReference>
<organism evidence="2 3">
    <name type="scientific">Borrelia duttonii (strain Ly)</name>
    <dbReference type="NCBI Taxonomy" id="412419"/>
    <lineage>
        <taxon>Bacteria</taxon>
        <taxon>Pseudomonadati</taxon>
        <taxon>Spirochaetota</taxon>
        <taxon>Spirochaetia</taxon>
        <taxon>Spirochaetales</taxon>
        <taxon>Borreliaceae</taxon>
        <taxon>Borrelia</taxon>
    </lineage>
</organism>
<keyword evidence="2" id="KW-0614">Plasmid</keyword>
<dbReference type="EMBL" id="CP000979">
    <property type="protein sequence ID" value="ACH93803.1"/>
    <property type="molecule type" value="Genomic_DNA"/>
</dbReference>
<dbReference type="Gene3D" id="1.10.3160.10">
    <property type="entry name" value="Bbcrasp-1"/>
    <property type="match status" value="1"/>
</dbReference>
<evidence type="ECO:0000313" key="2">
    <source>
        <dbReference type="EMBL" id="ACH93803.1"/>
    </source>
</evidence>
<keyword evidence="3" id="KW-1185">Reference proteome</keyword>
<sequence>MRHKLSIISTLISVITLTCKMNLKNIEELEQAIKIIKDAKQIALKAQEIKANTELDIQIKTIEAEAELEAQKIAKEEEATEENIKQALVNLRQIKLNDINQEIEHIRLTIKQQQEETTREENLIIKQNIINQLKLKILDKQTLLNIYRDINWPEPDDHFKMTDKVTNDRPFNYISYNKEDALDKSISLADDHNSNNRRKIYLLFKYNRQNIQEYGDILHSLKNIDYKSIAQNILGAIIDHSKYYYEIAIFTLYDKQANLNLLNIEQLSTLQKIFGDLEKQNQDFEDYLNEIRFDYHKNELHNFKINVVTHTLQLLYINVILRNLVQRFKTIVDEI</sequence>
<dbReference type="HOGENOM" id="CLU_791472_0_0_12"/>
<dbReference type="Proteomes" id="UP000000611">
    <property type="component" value="Plasmid pl165"/>
</dbReference>
<dbReference type="AlphaFoldDB" id="B5RN67"/>
<dbReference type="InterPro" id="IPR008421">
    <property type="entry name" value="Borrelia_lipoprotein_PFam54/60"/>
</dbReference>
<proteinExistence type="predicted"/>
<reference evidence="2 3" key="1">
    <citation type="journal article" date="2008" name="PLoS Genet.">
        <title>The genome of Borrelia recurrentis, the agent of deadly louse-borne relapsing fever, is a degraded subset of tick-borne Borrelia duttonii.</title>
        <authorList>
            <person name="Lescot M."/>
            <person name="Audic S."/>
            <person name="Robert C."/>
            <person name="Nguyen T.T."/>
            <person name="Blanc G."/>
            <person name="Cutler S.J."/>
            <person name="Wincker P."/>
            <person name="Couloux A."/>
            <person name="Claverie J.-M."/>
            <person name="Raoult D."/>
            <person name="Drancourt M."/>
        </authorList>
    </citation>
    <scope>NUCLEOTIDE SEQUENCE [LARGE SCALE GENOMIC DNA]</scope>
    <source>
        <strain evidence="2 3">Ly</strain>
    </source>
</reference>
<keyword evidence="1" id="KW-0175">Coiled coil</keyword>
<accession>B5RN67</accession>
<dbReference type="KEGG" id="bdu:BDU_1002"/>
<geneLocation type="plasmid" evidence="2 3">
    <name>pl165</name>
</geneLocation>
<evidence type="ECO:0000256" key="1">
    <source>
        <dbReference type="SAM" id="Coils"/>
    </source>
</evidence>
<evidence type="ECO:0000313" key="3">
    <source>
        <dbReference type="Proteomes" id="UP000000611"/>
    </source>
</evidence>
<protein>
    <submittedName>
        <fullName evidence="2">Viral A-type inclusion protein repeat containing protein</fullName>
    </submittedName>
</protein>
<gene>
    <name evidence="2" type="ordered locus">BDU_1002</name>
</gene>
<dbReference type="RefSeq" id="WP_012539346.1">
    <property type="nucleotide sequence ID" value="NC_011247.1"/>
</dbReference>